<evidence type="ECO:0000313" key="4">
    <source>
        <dbReference type="Proteomes" id="UP001497453"/>
    </source>
</evidence>
<feature type="compositionally biased region" description="Polar residues" evidence="1">
    <location>
        <begin position="761"/>
        <end position="780"/>
    </location>
</feature>
<dbReference type="SMART" id="SM00233">
    <property type="entry name" value="PH"/>
    <property type="match status" value="1"/>
</dbReference>
<feature type="region of interest" description="Disordered" evidence="1">
    <location>
        <begin position="1659"/>
        <end position="1737"/>
    </location>
</feature>
<feature type="compositionally biased region" description="Polar residues" evidence="1">
    <location>
        <begin position="1687"/>
        <end position="1701"/>
    </location>
</feature>
<feature type="compositionally biased region" description="Polar residues" evidence="1">
    <location>
        <begin position="874"/>
        <end position="883"/>
    </location>
</feature>
<feature type="compositionally biased region" description="Basic and acidic residues" evidence="1">
    <location>
        <begin position="1089"/>
        <end position="1098"/>
    </location>
</feature>
<feature type="compositionally biased region" description="Polar residues" evidence="1">
    <location>
        <begin position="802"/>
        <end position="817"/>
    </location>
</feature>
<feature type="compositionally biased region" description="Low complexity" evidence="1">
    <location>
        <begin position="1"/>
        <end position="10"/>
    </location>
</feature>
<feature type="compositionally biased region" description="Low complexity" evidence="1">
    <location>
        <begin position="605"/>
        <end position="627"/>
    </location>
</feature>
<feature type="region of interest" description="Disordered" evidence="1">
    <location>
        <begin position="712"/>
        <end position="1301"/>
    </location>
</feature>
<accession>A0ABP1E9H1</accession>
<dbReference type="InterPro" id="IPR011993">
    <property type="entry name" value="PH-like_dom_sf"/>
</dbReference>
<feature type="compositionally biased region" description="Polar residues" evidence="1">
    <location>
        <begin position="1078"/>
        <end position="1087"/>
    </location>
</feature>
<dbReference type="InterPro" id="IPR058155">
    <property type="entry name" value="Skg3/CAF120-like_PH"/>
</dbReference>
<keyword evidence="4" id="KW-1185">Reference proteome</keyword>
<feature type="region of interest" description="Disordered" evidence="1">
    <location>
        <begin position="1"/>
        <end position="166"/>
    </location>
</feature>
<evidence type="ECO:0000256" key="1">
    <source>
        <dbReference type="SAM" id="MobiDB-lite"/>
    </source>
</evidence>
<protein>
    <recommendedName>
        <fullName evidence="2">PH domain-containing protein</fullName>
    </recommendedName>
</protein>
<feature type="compositionally biased region" description="Pro residues" evidence="1">
    <location>
        <begin position="887"/>
        <end position="898"/>
    </location>
</feature>
<feature type="compositionally biased region" description="Low complexity" evidence="1">
    <location>
        <begin position="1190"/>
        <end position="1201"/>
    </location>
</feature>
<feature type="region of interest" description="Disordered" evidence="1">
    <location>
        <begin position="1333"/>
        <end position="1390"/>
    </location>
</feature>
<dbReference type="Proteomes" id="UP001497453">
    <property type="component" value="Chromosome 9"/>
</dbReference>
<feature type="compositionally biased region" description="Polar residues" evidence="1">
    <location>
        <begin position="723"/>
        <end position="735"/>
    </location>
</feature>
<proteinExistence type="predicted"/>
<gene>
    <name evidence="3" type="ORF">GFSPODELE1_LOCUS10867</name>
</gene>
<feature type="compositionally biased region" description="Basic and acidic residues" evidence="1">
    <location>
        <begin position="1492"/>
        <end position="1503"/>
    </location>
</feature>
<feature type="compositionally biased region" description="Basic and acidic residues" evidence="1">
    <location>
        <begin position="1108"/>
        <end position="1120"/>
    </location>
</feature>
<dbReference type="SUPFAM" id="SSF50729">
    <property type="entry name" value="PH domain-like"/>
    <property type="match status" value="1"/>
</dbReference>
<dbReference type="Pfam" id="PF15410">
    <property type="entry name" value="PH_9"/>
    <property type="match status" value="1"/>
</dbReference>
<feature type="compositionally biased region" description="Acidic residues" evidence="1">
    <location>
        <begin position="1223"/>
        <end position="1244"/>
    </location>
</feature>
<feature type="region of interest" description="Disordered" evidence="1">
    <location>
        <begin position="364"/>
        <end position="405"/>
    </location>
</feature>
<feature type="compositionally biased region" description="Low complexity" evidence="1">
    <location>
        <begin position="675"/>
        <end position="685"/>
    </location>
</feature>
<name>A0ABP1E9H1_9APHY</name>
<reference evidence="4" key="1">
    <citation type="submission" date="2024-04" db="EMBL/GenBank/DDBJ databases">
        <authorList>
            <person name="Shaw F."/>
            <person name="Minotto A."/>
        </authorList>
    </citation>
    <scope>NUCLEOTIDE SEQUENCE [LARGE SCALE GENOMIC DNA]</scope>
</reference>
<feature type="compositionally biased region" description="Low complexity" evidence="1">
    <location>
        <begin position="1267"/>
        <end position="1282"/>
    </location>
</feature>
<evidence type="ECO:0000313" key="3">
    <source>
        <dbReference type="EMBL" id="CAL1716675.1"/>
    </source>
</evidence>
<organism evidence="3 4">
    <name type="scientific">Somion occarium</name>
    <dbReference type="NCBI Taxonomy" id="3059160"/>
    <lineage>
        <taxon>Eukaryota</taxon>
        <taxon>Fungi</taxon>
        <taxon>Dikarya</taxon>
        <taxon>Basidiomycota</taxon>
        <taxon>Agaricomycotina</taxon>
        <taxon>Agaricomycetes</taxon>
        <taxon>Polyporales</taxon>
        <taxon>Cerrenaceae</taxon>
        <taxon>Somion</taxon>
    </lineage>
</organism>
<dbReference type="Pfam" id="PF25381">
    <property type="entry name" value="PH_26"/>
    <property type="match status" value="1"/>
</dbReference>
<feature type="compositionally biased region" description="Pro residues" evidence="1">
    <location>
        <begin position="588"/>
        <end position="604"/>
    </location>
</feature>
<dbReference type="EMBL" id="OZ037952">
    <property type="protein sequence ID" value="CAL1716675.1"/>
    <property type="molecule type" value="Genomic_DNA"/>
</dbReference>
<feature type="region of interest" description="Disordered" evidence="1">
    <location>
        <begin position="581"/>
        <end position="694"/>
    </location>
</feature>
<feature type="domain" description="PH" evidence="2">
    <location>
        <begin position="181"/>
        <end position="304"/>
    </location>
</feature>
<feature type="compositionally biased region" description="Polar residues" evidence="1">
    <location>
        <begin position="1728"/>
        <end position="1737"/>
    </location>
</feature>
<feature type="compositionally biased region" description="Low complexity" evidence="1">
    <location>
        <begin position="1006"/>
        <end position="1023"/>
    </location>
</feature>
<evidence type="ECO:0000259" key="2">
    <source>
        <dbReference type="PROSITE" id="PS50003"/>
    </source>
</evidence>
<sequence length="1737" mass="187262">MASISPSSSPRWDSRNQGFISPAQLQQWKQQQRASTHDFPSDLQSPPPHQDPHPQLPMGAQSSAGPSTPAAPPAPTHTRTTSSFSLFKHKHSQQDTPQPPIPPNQQQNAPNDASKQSNVLKRRSPDKPLELSTSGDVPQTTGEQGASAPNRTSTTRQPEPLPPLHPEIKSIVNLTLAHGQKIYFSGPMVRKLERQPDGQKPAKDEGWRDVWAQLGGTTLSLWDMKEIEEASKQGRQVPPSYINVTDAFVQVVGAISIPAMGNSPPQKYMNVFTLNTAGLNMLLFSCPTTQALISWVAALRLSAWEKSRLEEMYTAHLLRITLNDGRDAPSPLVRGRMEGWVRIRLAGQTDWKRLWMVVTAGGAHQDGASVSSTDVRPGSPNAPPRKKRMSNLFSREKSPPRPVAPAKPILQLFASPKHKDRKKALLSFREVNQAFAVYPERPELISRSTLMKLEGQLGDEEMAGMMKNKEGWLLIMPEFEGGNSRASEMLKWLIGIHDAFELYGRPRIYSWDPRDPQSMMFAYPIGPHKEVRYHNFLSFCVLNAIQLLFLDREFAEGLEIRDDRTSTVRVSLRRILWDRMRGPASDRAPPPVPKDEPPSLPPLPVVSDLGHSDQPQASGSQQPAQASMHLPPLDFEREREHATPTVEASAPRALSPITERSVAQDASRSHSGEQHPSNRPSLSLSPPHPVPDVSQESDIAHSVYAGIITMSPSATSASPSDVVFNTKSSEGSHNVSRPDSKLSHLKQQSPPLPNAPGLVTNGHSAKSTETDLQSNATSRPMSPEAELQTFAANVRRAASPQWERQSFTTISNTQSSPHSPPPTGSQAANQFGRSSPHTASPAQSAFSGRATSPAQGSGVTTLRDVTDHPPSIRPVSSRNNSVDTFPLPSPMGMNPPSPVKKVTAPVPQTKEEDEDNMLGDAGAALHYMRHLEGDNARPPRFRHPPPPIANEDEEEESTDSGSAYTPPPRQSTVSPLRVQKPASPPPPAAANSPPRRAAGMRTGFDQASQASSNRSSTATANQAVSGPLSDQATAAAGTPATSRYSNVVAKPSGARAAPGNKMAAASSSRREPPLPAEPSSSYAQPNEQYRGRDMHNDESAEGLAYAAEPERRQSEEHGLDDTADALAALTFLDREEQPSTSQKGPIPGSPPLPQVVEPPRDGSPQPSTESHQYRSSFAPSRSAAERKAKAQAQQAAHQVAVTKPGRVNGKAKVKKEGGAWAESSDEEEEEEEEEDDEDADSDEEAPPRRGRQEQNAPSASASMAGRPGYPGSVRGVSPGGSVAEAAGAFPQARRPRDLPQVPGMSGEYFVYFYGAELCSMSPRCLSGEYSNELLGPQPPQSRRFVSDQYSDAGRRSMYPDGSRRGASPQPNNNLRSQAEFPQPGAARQSMWSQVLEPGRPQPENHGRDTFVNIEPVEATMTKAFTPHGLLSAGLQDKQDRSAKRQEELARETGASLINVPNKPPPPQTGLLGAVTAHERERKRDGGLGATLTEREREKRLAEDRQRKLDEYQRMQLEQMQQTGSMYGMPQMGYNPMMGNPMMSNPMMPMMTGGWGGYPGMMNPQHMFAAQQAAQAYQQAMMAFSVAGSQAGPDGGNQTPLNPMMTGAGMMDPRMSMMSLMSPAMGMNPAGMGMPGMSPMGGMGMGQGMNPMGMGMGPQMTGGSFDPRFSQGFGGGLGTPSEMGAGTGSSAQRPYSSQNSTVAAGGGQGSPAAFRSGDSGVGEPPRNAANASPSVPAR</sequence>
<dbReference type="Gene3D" id="2.30.29.30">
    <property type="entry name" value="Pleckstrin-homology domain (PH domain)/Phosphotyrosine-binding domain (PTB)"/>
    <property type="match status" value="1"/>
</dbReference>
<dbReference type="PROSITE" id="PS50003">
    <property type="entry name" value="PH_DOMAIN"/>
    <property type="match status" value="1"/>
</dbReference>
<dbReference type="InterPro" id="IPR041681">
    <property type="entry name" value="PH_9"/>
</dbReference>
<feature type="compositionally biased region" description="Polar residues" evidence="1">
    <location>
        <begin position="1164"/>
        <end position="1177"/>
    </location>
</feature>
<feature type="region of interest" description="Disordered" evidence="1">
    <location>
        <begin position="1477"/>
        <end position="1503"/>
    </location>
</feature>
<dbReference type="InterPro" id="IPR001849">
    <property type="entry name" value="PH_domain"/>
</dbReference>
<feature type="compositionally biased region" description="Low complexity" evidence="1">
    <location>
        <begin position="56"/>
        <end position="68"/>
    </location>
</feature>
<feature type="compositionally biased region" description="Polar residues" evidence="1">
    <location>
        <begin position="131"/>
        <end position="157"/>
    </location>
</feature>
<feature type="compositionally biased region" description="Polar residues" evidence="1">
    <location>
        <begin position="824"/>
        <end position="860"/>
    </location>
</feature>